<evidence type="ECO:0000256" key="7">
    <source>
        <dbReference type="ARBA" id="ARBA00022759"/>
    </source>
</evidence>
<dbReference type="Pfam" id="PF02160">
    <property type="entry name" value="Peptidase_A3"/>
    <property type="match status" value="1"/>
</dbReference>
<dbReference type="Proteomes" id="UP000201271">
    <property type="component" value="Segment"/>
</dbReference>
<dbReference type="InterPro" id="IPR021109">
    <property type="entry name" value="Peptidase_aspartic_dom_sf"/>
</dbReference>
<evidence type="ECO:0000256" key="5">
    <source>
        <dbReference type="ARBA" id="ARBA00022722"/>
    </source>
</evidence>
<feature type="compositionally biased region" description="Basic and acidic residues" evidence="11">
    <location>
        <begin position="540"/>
        <end position="567"/>
    </location>
</feature>
<keyword evidence="2" id="KW-0645">Protease</keyword>
<dbReference type="KEGG" id="vg:1497282"/>
<evidence type="ECO:0000313" key="14">
    <source>
        <dbReference type="Proteomes" id="UP000201271"/>
    </source>
</evidence>
<evidence type="ECO:0000256" key="9">
    <source>
        <dbReference type="ARBA" id="ARBA00022918"/>
    </source>
</evidence>
<evidence type="ECO:0000256" key="1">
    <source>
        <dbReference type="ARBA" id="ARBA00012493"/>
    </source>
</evidence>
<dbReference type="InterPro" id="IPR000477">
    <property type="entry name" value="RT_dom"/>
</dbReference>
<dbReference type="GO" id="GO:0003964">
    <property type="term" value="F:RNA-directed DNA polymerase activity"/>
    <property type="evidence" value="ECO:0007669"/>
    <property type="project" value="UniProtKB-KW"/>
</dbReference>
<evidence type="ECO:0000313" key="13">
    <source>
        <dbReference type="EMBL" id="AAA50240.1"/>
    </source>
</evidence>
<keyword evidence="5" id="KW-0540">Nuclease</keyword>
<dbReference type="EMBL" id="U13988">
    <property type="protein sequence ID" value="AAA50240.1"/>
    <property type="molecule type" value="Genomic_DNA"/>
</dbReference>
<feature type="domain" description="Reverse transcriptase" evidence="12">
    <location>
        <begin position="201"/>
        <end position="395"/>
    </location>
</feature>
<evidence type="ECO:0000256" key="8">
    <source>
        <dbReference type="ARBA" id="ARBA00022801"/>
    </source>
</evidence>
<reference evidence="13" key="1">
    <citation type="submission" date="1994-08" db="EMBL/GenBank/DDBJ databases">
        <title>Organization and transcription of the peanut chlorotic streak caulimovirus genome.</title>
        <authorList>
            <person name="Richins R.D."/>
        </authorList>
    </citation>
    <scope>NUCLEOTIDE SEQUENCE [LARGE SCALE GENOMIC DNA]</scope>
    <source>
        <strain evidence="13">K1</strain>
    </source>
</reference>
<dbReference type="Gene3D" id="3.10.10.10">
    <property type="entry name" value="HIV Type 1 Reverse Transcriptase, subunit A, domain 1"/>
    <property type="match status" value="1"/>
</dbReference>
<dbReference type="MEROPS" id="A03.001"/>
<dbReference type="EC" id="2.7.7.49" evidence="1"/>
<protein>
    <recommendedName>
        <fullName evidence="1">RNA-directed DNA polymerase</fullName>
        <ecNumber evidence="1">2.7.7.49</ecNumber>
    </recommendedName>
</protein>
<keyword evidence="6" id="KW-0064">Aspartyl protease</keyword>
<keyword evidence="8" id="KW-0378">Hydrolase</keyword>
<dbReference type="SUPFAM" id="SSF50630">
    <property type="entry name" value="Acid proteases"/>
    <property type="match status" value="1"/>
</dbReference>
<dbReference type="PANTHER" id="PTHR33064:SF37">
    <property type="entry name" value="RIBONUCLEASE H"/>
    <property type="match status" value="1"/>
</dbReference>
<proteinExistence type="predicted"/>
<dbReference type="Pfam" id="PF17917">
    <property type="entry name" value="RT_RNaseH"/>
    <property type="match status" value="1"/>
</dbReference>
<dbReference type="OrthoDB" id="2224at10239"/>
<dbReference type="InterPro" id="IPR043502">
    <property type="entry name" value="DNA/RNA_pol_sf"/>
</dbReference>
<dbReference type="PRINTS" id="PR00731">
    <property type="entry name" value="CAULIMOPTASE"/>
</dbReference>
<dbReference type="SUPFAM" id="SSF56672">
    <property type="entry name" value="DNA/RNA polymerases"/>
    <property type="match status" value="1"/>
</dbReference>
<keyword evidence="9 13" id="KW-0695">RNA-directed DNA polymerase</keyword>
<dbReference type="Gene3D" id="2.40.70.10">
    <property type="entry name" value="Acid Proteases"/>
    <property type="match status" value="1"/>
</dbReference>
<keyword evidence="4" id="KW-0548">Nucleotidyltransferase</keyword>
<dbReference type="RefSeq" id="NP_042513.1">
    <property type="nucleotide sequence ID" value="NC_001634.1"/>
</dbReference>
<dbReference type="Pfam" id="PF00078">
    <property type="entry name" value="RVT_1"/>
    <property type="match status" value="1"/>
</dbReference>
<dbReference type="GO" id="GO:0006508">
    <property type="term" value="P:proteolysis"/>
    <property type="evidence" value="ECO:0007669"/>
    <property type="project" value="UniProtKB-KW"/>
</dbReference>
<dbReference type="GO" id="GO:0004519">
    <property type="term" value="F:endonuclease activity"/>
    <property type="evidence" value="ECO:0007669"/>
    <property type="project" value="UniProtKB-KW"/>
</dbReference>
<evidence type="ECO:0000259" key="12">
    <source>
        <dbReference type="PROSITE" id="PS50878"/>
    </source>
</evidence>
<comment type="function">
    <text evidence="10">Encodes for at least two polypeptides: protease (PR) and reverse transcriptase (RT). The protease processes the polyprotein in cis. Reverse transcriptase is multifunctional enzyme that converts the viral RNA genome into dsDNA in viral cytoplasmic capsids. This enzyme displays a DNA polymerase activity that can copy either DNA or RNA templates, and a ribonuclease H (RNase H) activity that cleaves the RNA strand of RNA-DNA heteroduplexes in a partially processive 3'- to 5'-endonucleasic mode. Neo-synthesized pregenomic RNA (pgRNA) are encapsidated, and reverse-transcribed inside the nucleocapsid. Partial (+)DNA is synthesized from the (-)DNA template and generates the relaxed circular DNA (RC-DNA) genome. After budding and infection, the RC-DNA migrates in the nucleus, and is converted into a plasmid-like covalently closed circular DNA (cccDNA).</text>
</comment>
<dbReference type="CDD" id="cd01647">
    <property type="entry name" value="RT_LTR"/>
    <property type="match status" value="1"/>
</dbReference>
<keyword evidence="7" id="KW-0255">Endonuclease</keyword>
<name>Q84682_9VIRU</name>
<dbReference type="InterPro" id="IPR000588">
    <property type="entry name" value="Pept_A3A"/>
</dbReference>
<accession>Q84682</accession>
<feature type="compositionally biased region" description="Low complexity" evidence="11">
    <location>
        <begin position="568"/>
        <end position="582"/>
    </location>
</feature>
<evidence type="ECO:0000256" key="2">
    <source>
        <dbReference type="ARBA" id="ARBA00022670"/>
    </source>
</evidence>
<evidence type="ECO:0000256" key="10">
    <source>
        <dbReference type="ARBA" id="ARBA00025678"/>
    </source>
</evidence>
<evidence type="ECO:0000256" key="3">
    <source>
        <dbReference type="ARBA" id="ARBA00022679"/>
    </source>
</evidence>
<dbReference type="PROSITE" id="PS50878">
    <property type="entry name" value="RT_POL"/>
    <property type="match status" value="1"/>
</dbReference>
<evidence type="ECO:0000256" key="4">
    <source>
        <dbReference type="ARBA" id="ARBA00022695"/>
    </source>
</evidence>
<sequence length="694" mass="80140">MSSKNSSFIKVKLFNKYLYAYIDTGATICLAQAKILPIKYWKKMIKPIKVRIANNKVIHIWYKAVDLVLLLEGKRFPLPSVYQQDAGLPLILGNNFLKLYNPFIQTLETISLRCPQLEKQPSSLITTKIYNTFSLFGGVIVNILKQQIYIAIEDEVTQLLEAICSQNPLDPQKNRNQIIVHIDLIDPTKEVNVPNRIPYTQKDIDEFREETSKQIELGILRQSKSPHSAPAFYVENHNEIKRGKRRLVINYKMNKATKGDAYNLDRLYLTDRESNWFSTLDAKSGFLQLRLDEETKPLTAFSCPPQMHLEYNVMPMGLKQAPSQFQRFMDNNLRGLEDISLAYIDDIIVFTKGTKDYHLKQVARVLIQLGNHGVILSKEKAKIAFEEIEFLGLKILKNGFIEPQKHLLEKIAEFPDQLQDRKQIQKFLGCLNYIGEKGFFKELAKERKVLQKMLSEKLPWKWNDLATLAVKRLKQVCKNLPRLYVAKPSDLLILTTDASDTTWGAVLMAVPNAYEEFLSFVTNNRPSDLKTFLKQKEGSSRYAEKSVPEKLNSMHDKSHGEKAEKSVSRQTSQGRSSSQSQQSYIGSFMITKWSSGTFKPAEENYTVHEKELLAFVNALKKFQIDLRPVKFIFQTDNSWVQGFLVNKLKETYNRGRLARWSMFIQQFDFISLHIAGKENYLADTLTREWKTSSR</sequence>
<dbReference type="GeneID" id="1497282"/>
<dbReference type="Gene3D" id="3.30.70.270">
    <property type="match status" value="2"/>
</dbReference>
<dbReference type="InterPro" id="IPR043128">
    <property type="entry name" value="Rev_trsase/Diguanyl_cyclase"/>
</dbReference>
<evidence type="ECO:0000256" key="11">
    <source>
        <dbReference type="SAM" id="MobiDB-lite"/>
    </source>
</evidence>
<dbReference type="CDD" id="cd00303">
    <property type="entry name" value="retropepsin_like"/>
    <property type="match status" value="1"/>
</dbReference>
<organism evidence="13">
    <name type="scientific">Peanut chlorotic streak virus</name>
    <dbReference type="NCBI Taxonomy" id="35593"/>
    <lineage>
        <taxon>Viruses</taxon>
        <taxon>Riboviria</taxon>
        <taxon>Pararnavirae</taxon>
        <taxon>Artverviricota</taxon>
        <taxon>Revtraviricetes</taxon>
        <taxon>Ortervirales</taxon>
        <taxon>Caulimoviridae</taxon>
        <taxon>Soymovirus</taxon>
        <taxon>Soymovirus virgarachidis</taxon>
    </lineage>
</organism>
<evidence type="ECO:0000256" key="6">
    <source>
        <dbReference type="ARBA" id="ARBA00022750"/>
    </source>
</evidence>
<keyword evidence="14" id="KW-1185">Reference proteome</keyword>
<keyword evidence="3" id="KW-0808">Transferase</keyword>
<dbReference type="InterPro" id="IPR051320">
    <property type="entry name" value="Viral_Replic_Matur_Polypro"/>
</dbReference>
<dbReference type="InterPro" id="IPR041373">
    <property type="entry name" value="RT_RNaseH"/>
</dbReference>
<feature type="region of interest" description="Disordered" evidence="11">
    <location>
        <begin position="540"/>
        <end position="582"/>
    </location>
</feature>
<dbReference type="PANTHER" id="PTHR33064">
    <property type="entry name" value="POL PROTEIN"/>
    <property type="match status" value="1"/>
</dbReference>
<dbReference type="GO" id="GO:0004190">
    <property type="term" value="F:aspartic-type endopeptidase activity"/>
    <property type="evidence" value="ECO:0007669"/>
    <property type="project" value="UniProtKB-KW"/>
</dbReference>